<accession>A0ABR2ZY75</accession>
<keyword evidence="2" id="KW-1185">Reference proteome</keyword>
<proteinExistence type="predicted"/>
<evidence type="ECO:0000313" key="2">
    <source>
        <dbReference type="Proteomes" id="UP001437256"/>
    </source>
</evidence>
<gene>
    <name evidence="1" type="ORF">AAF712_006859</name>
</gene>
<dbReference type="Proteomes" id="UP001437256">
    <property type="component" value="Unassembled WGS sequence"/>
</dbReference>
<reference evidence="1 2" key="1">
    <citation type="submission" date="2024-05" db="EMBL/GenBank/DDBJ databases">
        <title>A draft genome resource for the thread blight pathogen Marasmius tenuissimus strain MS-2.</title>
        <authorList>
            <person name="Yulfo-Soto G.E."/>
            <person name="Baruah I.K."/>
            <person name="Amoako-Attah I."/>
            <person name="Bukari Y."/>
            <person name="Meinhardt L.W."/>
            <person name="Bailey B.A."/>
            <person name="Cohen S.P."/>
        </authorList>
    </citation>
    <scope>NUCLEOTIDE SEQUENCE [LARGE SCALE GENOMIC DNA]</scope>
    <source>
        <strain evidence="1 2">MS-2</strain>
    </source>
</reference>
<name>A0ABR2ZY75_9AGAR</name>
<dbReference type="EMBL" id="JBBXMP010000039">
    <property type="protein sequence ID" value="KAL0066031.1"/>
    <property type="molecule type" value="Genomic_DNA"/>
</dbReference>
<sequence>MKDGAHLHHTSQTIKSLSLWERGGPKALEVTPRYFTLPNLTALNISKSYWNSSTRVWNERAVADFLTRSACSLTSLYLSEVPLRDRQVITLLELTPTLTIFKIDEYRDMPPGDWLITGMFLRRFVVVHEPESLLSSRTFPSRLADVALRVTQKDGLVEKDFFDMVSTRWLPDADQAKKFGVDCLRSVRITIEANGDSNSTVGGHGLSLDSLECFRDAGLRLDIYQIIP</sequence>
<comment type="caution">
    <text evidence="1">The sequence shown here is derived from an EMBL/GenBank/DDBJ whole genome shotgun (WGS) entry which is preliminary data.</text>
</comment>
<protein>
    <submittedName>
        <fullName evidence="1">Uncharacterized protein</fullName>
    </submittedName>
</protein>
<evidence type="ECO:0000313" key="1">
    <source>
        <dbReference type="EMBL" id="KAL0066031.1"/>
    </source>
</evidence>
<organism evidence="1 2">
    <name type="scientific">Marasmius tenuissimus</name>
    <dbReference type="NCBI Taxonomy" id="585030"/>
    <lineage>
        <taxon>Eukaryota</taxon>
        <taxon>Fungi</taxon>
        <taxon>Dikarya</taxon>
        <taxon>Basidiomycota</taxon>
        <taxon>Agaricomycotina</taxon>
        <taxon>Agaricomycetes</taxon>
        <taxon>Agaricomycetidae</taxon>
        <taxon>Agaricales</taxon>
        <taxon>Marasmiineae</taxon>
        <taxon>Marasmiaceae</taxon>
        <taxon>Marasmius</taxon>
    </lineage>
</organism>